<evidence type="ECO:0000256" key="2">
    <source>
        <dbReference type="ARBA" id="ARBA00009280"/>
    </source>
</evidence>
<dbReference type="PROSITE" id="PS50146">
    <property type="entry name" value="DAGK"/>
    <property type="match status" value="1"/>
</dbReference>
<dbReference type="GO" id="GO:0007200">
    <property type="term" value="P:phospholipase C-activating G protein-coupled receptor signaling pathway"/>
    <property type="evidence" value="ECO:0007669"/>
    <property type="project" value="InterPro"/>
</dbReference>
<dbReference type="InterPro" id="IPR000756">
    <property type="entry name" value="Diacylglycerol_kin_accessory"/>
</dbReference>
<dbReference type="GO" id="GO:0005524">
    <property type="term" value="F:ATP binding"/>
    <property type="evidence" value="ECO:0007669"/>
    <property type="project" value="UniProtKB-KW"/>
</dbReference>
<dbReference type="Gene3D" id="3.40.50.10330">
    <property type="entry name" value="Probable inorganic polyphosphate/atp-NAD kinase, domain 1"/>
    <property type="match status" value="1"/>
</dbReference>
<evidence type="ECO:0000256" key="9">
    <source>
        <dbReference type="ARBA" id="ARBA00022840"/>
    </source>
</evidence>
<dbReference type="GO" id="GO:0046872">
    <property type="term" value="F:metal ion binding"/>
    <property type="evidence" value="ECO:0007669"/>
    <property type="project" value="UniProtKB-KW"/>
</dbReference>
<dbReference type="PANTHER" id="PTHR12358">
    <property type="entry name" value="SPHINGOSINE KINASE"/>
    <property type="match status" value="1"/>
</dbReference>
<proteinExistence type="inferred from homology"/>
<dbReference type="Gene3D" id="2.60.200.40">
    <property type="match status" value="1"/>
</dbReference>
<keyword evidence="12" id="KW-0594">Phospholipid biosynthesis</keyword>
<dbReference type="GO" id="GO:0005886">
    <property type="term" value="C:plasma membrane"/>
    <property type="evidence" value="ECO:0007669"/>
    <property type="project" value="TreeGrafter"/>
</dbReference>
<dbReference type="InterPro" id="IPR017438">
    <property type="entry name" value="ATP-NAD_kinase_N"/>
</dbReference>
<dbReference type="SUPFAM" id="SSF111331">
    <property type="entry name" value="NAD kinase/diacylglycerol kinase-like"/>
    <property type="match status" value="1"/>
</dbReference>
<dbReference type="AlphaFoldDB" id="H5SI45"/>
<accession>H5SI45</accession>
<keyword evidence="9" id="KW-0067">ATP-binding</keyword>
<organism evidence="15">
    <name type="scientific">uncultured prokaryote</name>
    <dbReference type="NCBI Taxonomy" id="198431"/>
    <lineage>
        <taxon>unclassified sequences</taxon>
        <taxon>environmental samples</taxon>
    </lineage>
</organism>
<evidence type="ECO:0000256" key="5">
    <source>
        <dbReference type="ARBA" id="ARBA00022679"/>
    </source>
</evidence>
<dbReference type="Pfam" id="PF00781">
    <property type="entry name" value="DAGK_cat"/>
    <property type="match status" value="1"/>
</dbReference>
<evidence type="ECO:0000256" key="12">
    <source>
        <dbReference type="ARBA" id="ARBA00023209"/>
    </source>
</evidence>
<comment type="cofactor">
    <cofactor evidence="1">
        <name>Mg(2+)</name>
        <dbReference type="ChEBI" id="CHEBI:18420"/>
    </cofactor>
</comment>
<dbReference type="InterPro" id="IPR016064">
    <property type="entry name" value="NAD/diacylglycerol_kinase_sf"/>
</dbReference>
<dbReference type="InterPro" id="IPR050187">
    <property type="entry name" value="Lipid_Phosphate_FormReg"/>
</dbReference>
<keyword evidence="5" id="KW-0808">Transferase</keyword>
<dbReference type="GO" id="GO:0008654">
    <property type="term" value="P:phospholipid biosynthetic process"/>
    <property type="evidence" value="ECO:0007669"/>
    <property type="project" value="UniProtKB-KW"/>
</dbReference>
<dbReference type="GO" id="GO:0004143">
    <property type="term" value="F:ATP-dependent diacylglycerol kinase activity"/>
    <property type="evidence" value="ECO:0007669"/>
    <property type="project" value="UniProtKB-EC"/>
</dbReference>
<keyword evidence="8 15" id="KW-0418">Kinase</keyword>
<evidence type="ECO:0000256" key="4">
    <source>
        <dbReference type="ARBA" id="ARBA00022516"/>
    </source>
</evidence>
<reference evidence="15" key="2">
    <citation type="journal article" date="2012" name="PLoS ONE">
        <title>A Deeply Branching Thermophilic Bacterium with an Ancient Acetyl-CoA Pathway Dominates a Subsurface Ecosystem.</title>
        <authorList>
            <person name="Takami H."/>
            <person name="Noguchi H."/>
            <person name="Takaki Y."/>
            <person name="Uchiyama I."/>
            <person name="Toyoda A."/>
            <person name="Nishi S."/>
            <person name="Chee G.-J."/>
            <person name="Arai W."/>
            <person name="Nunoura T."/>
            <person name="Itoh T."/>
            <person name="Hattori M."/>
            <person name="Takai K."/>
        </authorList>
    </citation>
    <scope>NUCLEOTIDE SEQUENCE</scope>
</reference>
<dbReference type="Pfam" id="PF19279">
    <property type="entry name" value="YegS_C"/>
    <property type="match status" value="1"/>
</dbReference>
<keyword evidence="6" id="KW-0479">Metal-binding</keyword>
<reference evidence="15" key="1">
    <citation type="journal article" date="2005" name="Environ. Microbiol.">
        <title>Genetic and functional properties of uncultivated thermophilic crenarchaeotes from a subsurface gold mine as revealed by analysis of genome fragments.</title>
        <authorList>
            <person name="Nunoura T."/>
            <person name="Hirayama H."/>
            <person name="Takami H."/>
            <person name="Oida H."/>
            <person name="Nishi S."/>
            <person name="Shimamura S."/>
            <person name="Suzuki Y."/>
            <person name="Inagaki F."/>
            <person name="Takai K."/>
            <person name="Nealson K.H."/>
            <person name="Horikoshi K."/>
        </authorList>
    </citation>
    <scope>NUCLEOTIDE SEQUENCE</scope>
</reference>
<gene>
    <name evidence="15" type="ORF">HGMM_F31F10C21</name>
</gene>
<keyword evidence="7" id="KW-0547">Nucleotide-binding</keyword>
<evidence type="ECO:0000256" key="8">
    <source>
        <dbReference type="ARBA" id="ARBA00022777"/>
    </source>
</evidence>
<dbReference type="EMBL" id="AP011730">
    <property type="protein sequence ID" value="BAL55831.1"/>
    <property type="molecule type" value="Genomic_DNA"/>
</dbReference>
<dbReference type="InterPro" id="IPR045540">
    <property type="entry name" value="YegS/DAGK_C"/>
</dbReference>
<dbReference type="InterPro" id="IPR005218">
    <property type="entry name" value="Diacylglycerol/lipid_kinase"/>
</dbReference>
<protein>
    <recommendedName>
        <fullName evidence="3">diacylglycerol kinase (ATP)</fullName>
        <ecNumber evidence="3">2.7.1.107</ecNumber>
    </recommendedName>
</protein>
<keyword evidence="13" id="KW-1208">Phospholipid metabolism</keyword>
<sequence length="296" mass="31730">MPVKAVAVVNPVAGRGRAARRWPQVRERLVAAGWSVDELWSEFPGHAVELAAEAARRGVDVVLAVGGDGTANEASNGLARSGALGSLSLGLVPLGTANDFAACLGIPLDVEGAVKVLAAGRRRRVDLGQVNDRWFVNVAGVGFDAEVARWVNRRSKLVRGTTMYVAGIFRTLLRYQPTEVEVRLDGVPWNARAFLVAVGNSPAYAGGVRMCPDARPDDGELEVVRIGDVRKLEVFRILPLLYAGRHLSHPKVARAAAREVVVEARIPLAVHADGEPVGTTPARFRVQPQALWILAP</sequence>
<evidence type="ECO:0000256" key="3">
    <source>
        <dbReference type="ARBA" id="ARBA00012133"/>
    </source>
</evidence>
<dbReference type="NCBIfam" id="TIGR00147">
    <property type="entry name" value="YegS/Rv2252/BmrU family lipid kinase"/>
    <property type="match status" value="1"/>
</dbReference>
<evidence type="ECO:0000256" key="11">
    <source>
        <dbReference type="ARBA" id="ARBA00023098"/>
    </source>
</evidence>
<evidence type="ECO:0000256" key="13">
    <source>
        <dbReference type="ARBA" id="ARBA00023264"/>
    </source>
</evidence>
<dbReference type="SMART" id="SM00046">
    <property type="entry name" value="DAGKc"/>
    <property type="match status" value="1"/>
</dbReference>
<evidence type="ECO:0000256" key="7">
    <source>
        <dbReference type="ARBA" id="ARBA00022741"/>
    </source>
</evidence>
<keyword evidence="10" id="KW-0460">Magnesium</keyword>
<dbReference type="EC" id="2.7.1.107" evidence="3"/>
<keyword evidence="4" id="KW-0444">Lipid biosynthesis</keyword>
<name>H5SI45_9ZZZZ</name>
<evidence type="ECO:0000256" key="1">
    <source>
        <dbReference type="ARBA" id="ARBA00001946"/>
    </source>
</evidence>
<comment type="similarity">
    <text evidence="2">Belongs to the eukaryotic diacylglycerol kinase family.</text>
</comment>
<dbReference type="PANTHER" id="PTHR12358:SF106">
    <property type="entry name" value="LIPID KINASE YEGS"/>
    <property type="match status" value="1"/>
</dbReference>
<evidence type="ECO:0000259" key="14">
    <source>
        <dbReference type="PROSITE" id="PS50146"/>
    </source>
</evidence>
<evidence type="ECO:0000256" key="10">
    <source>
        <dbReference type="ARBA" id="ARBA00022842"/>
    </source>
</evidence>
<dbReference type="SMART" id="SM00045">
    <property type="entry name" value="DAGKa"/>
    <property type="match status" value="1"/>
</dbReference>
<feature type="domain" description="DAGKc" evidence="14">
    <location>
        <begin position="1"/>
        <end position="134"/>
    </location>
</feature>
<evidence type="ECO:0000313" key="15">
    <source>
        <dbReference type="EMBL" id="BAL55831.1"/>
    </source>
</evidence>
<evidence type="ECO:0000256" key="6">
    <source>
        <dbReference type="ARBA" id="ARBA00022723"/>
    </source>
</evidence>
<keyword evidence="11" id="KW-0443">Lipid metabolism</keyword>
<dbReference type="InterPro" id="IPR001206">
    <property type="entry name" value="Diacylglycerol_kinase_cat_dom"/>
</dbReference>